<evidence type="ECO:0000256" key="1">
    <source>
        <dbReference type="SAM" id="MobiDB-lite"/>
    </source>
</evidence>
<feature type="region of interest" description="Disordered" evidence="1">
    <location>
        <begin position="144"/>
        <end position="168"/>
    </location>
</feature>
<accession>A0A8T0HL87</accession>
<proteinExistence type="predicted"/>
<gene>
    <name evidence="2" type="ORF">KC19_VG024100</name>
</gene>
<organism evidence="2 3">
    <name type="scientific">Ceratodon purpureus</name>
    <name type="common">Fire moss</name>
    <name type="synonym">Dicranum purpureum</name>
    <dbReference type="NCBI Taxonomy" id="3225"/>
    <lineage>
        <taxon>Eukaryota</taxon>
        <taxon>Viridiplantae</taxon>
        <taxon>Streptophyta</taxon>
        <taxon>Embryophyta</taxon>
        <taxon>Bryophyta</taxon>
        <taxon>Bryophytina</taxon>
        <taxon>Bryopsida</taxon>
        <taxon>Dicranidae</taxon>
        <taxon>Pseudoditrichales</taxon>
        <taxon>Ditrichaceae</taxon>
        <taxon>Ceratodon</taxon>
    </lineage>
</organism>
<reference evidence="2" key="1">
    <citation type="submission" date="2020-06" db="EMBL/GenBank/DDBJ databases">
        <title>WGS assembly of Ceratodon purpureus strain R40.</title>
        <authorList>
            <person name="Carey S.B."/>
            <person name="Jenkins J."/>
            <person name="Shu S."/>
            <person name="Lovell J.T."/>
            <person name="Sreedasyam A."/>
            <person name="Maumus F."/>
            <person name="Tiley G.P."/>
            <person name="Fernandez-Pozo N."/>
            <person name="Barry K."/>
            <person name="Chen C."/>
            <person name="Wang M."/>
            <person name="Lipzen A."/>
            <person name="Daum C."/>
            <person name="Saski C.A."/>
            <person name="Payton A.C."/>
            <person name="Mcbreen J.C."/>
            <person name="Conrad R.E."/>
            <person name="Kollar L.M."/>
            <person name="Olsson S."/>
            <person name="Huttunen S."/>
            <person name="Landis J.B."/>
            <person name="Wickett N.J."/>
            <person name="Johnson M.G."/>
            <person name="Rensing S.A."/>
            <person name="Grimwood J."/>
            <person name="Schmutz J."/>
            <person name="Mcdaniel S.F."/>
        </authorList>
    </citation>
    <scope>NUCLEOTIDE SEQUENCE</scope>
    <source>
        <strain evidence="2">R40</strain>
    </source>
</reference>
<protein>
    <submittedName>
        <fullName evidence="2">Uncharacterized protein</fullName>
    </submittedName>
</protein>
<evidence type="ECO:0000313" key="3">
    <source>
        <dbReference type="Proteomes" id="UP000822688"/>
    </source>
</evidence>
<dbReference type="Proteomes" id="UP000822688">
    <property type="component" value="Chromosome V"/>
</dbReference>
<evidence type="ECO:0000313" key="2">
    <source>
        <dbReference type="EMBL" id="KAG0571581.1"/>
    </source>
</evidence>
<feature type="region of interest" description="Disordered" evidence="1">
    <location>
        <begin position="29"/>
        <end position="112"/>
    </location>
</feature>
<feature type="compositionally biased region" description="Basic and acidic residues" evidence="1">
    <location>
        <begin position="36"/>
        <end position="48"/>
    </location>
</feature>
<dbReference type="AlphaFoldDB" id="A0A8T0HL87"/>
<keyword evidence="3" id="KW-1185">Reference proteome</keyword>
<sequence>MTPNEKLTYIARRGADLYEERSKRMAVEEVQEEWLTEERRKSVRRDRAQFAARFSSGTSQRTPPAGPDSDFEDFFSPAEMARFAEASRQQAHARPNDNPPRPNSVDNGMLGIDPPAETLFDQIALLPLHFREIPLELPQGYGRLTPSASPSKDGRTLVLSDNDYNQSI</sequence>
<name>A0A8T0HL87_CERPU</name>
<dbReference type="EMBL" id="CM026426">
    <property type="protein sequence ID" value="KAG0571581.1"/>
    <property type="molecule type" value="Genomic_DNA"/>
</dbReference>
<comment type="caution">
    <text evidence="2">The sequence shown here is derived from an EMBL/GenBank/DDBJ whole genome shotgun (WGS) entry which is preliminary data.</text>
</comment>